<name>A0A165K2D6_EXIGL</name>
<feature type="transmembrane region" description="Helical" evidence="1">
    <location>
        <begin position="171"/>
        <end position="193"/>
    </location>
</feature>
<dbReference type="OrthoDB" id="3206554at2759"/>
<feature type="transmembrane region" description="Helical" evidence="1">
    <location>
        <begin position="130"/>
        <end position="151"/>
    </location>
</feature>
<accession>A0A165K2D6</accession>
<organism evidence="3 4">
    <name type="scientific">Exidia glandulosa HHB12029</name>
    <dbReference type="NCBI Taxonomy" id="1314781"/>
    <lineage>
        <taxon>Eukaryota</taxon>
        <taxon>Fungi</taxon>
        <taxon>Dikarya</taxon>
        <taxon>Basidiomycota</taxon>
        <taxon>Agaricomycotina</taxon>
        <taxon>Agaricomycetes</taxon>
        <taxon>Auriculariales</taxon>
        <taxon>Exidiaceae</taxon>
        <taxon>Exidia</taxon>
    </lineage>
</organism>
<sequence>MDSAASTPLQLDMSFFGPFEVGLTLSSLLLGIATLQAWNYYLNFPTDRMAVKWMVAVVYVADVLQTAFFAHTVYWFTIIGPQRLLASNDYGALTTMPWTLEMSAALLALINFIVQAYFCHQVKCISQSTLLASGCFFLAIMRVALTAAILGPLSHNSTLLVIETHTFKAEIISELAVGTTADVLIAGCMCIGLHRRRTGFAHSDRLVDRLVSMALGSGLTTTVVSVIQVVSYAVSPTSFIWIACFSLTSKLFTNSLLASLNRRERASTSVDRGDIEMSYPSGSSSTHVSGTKVTDCYESC</sequence>
<keyword evidence="1" id="KW-1133">Transmembrane helix</keyword>
<dbReference type="InParanoid" id="A0A165K2D6"/>
<feature type="domain" description="DUF6534" evidence="2">
    <location>
        <begin position="179"/>
        <end position="264"/>
    </location>
</feature>
<feature type="transmembrane region" description="Helical" evidence="1">
    <location>
        <begin position="21"/>
        <end position="41"/>
    </location>
</feature>
<evidence type="ECO:0000256" key="1">
    <source>
        <dbReference type="SAM" id="Phobius"/>
    </source>
</evidence>
<dbReference type="Proteomes" id="UP000077266">
    <property type="component" value="Unassembled WGS sequence"/>
</dbReference>
<dbReference type="STRING" id="1314781.A0A165K2D6"/>
<dbReference type="PANTHER" id="PTHR40465">
    <property type="entry name" value="CHROMOSOME 1, WHOLE GENOME SHOTGUN SEQUENCE"/>
    <property type="match status" value="1"/>
</dbReference>
<feature type="transmembrane region" description="Helical" evidence="1">
    <location>
        <begin position="239"/>
        <end position="260"/>
    </location>
</feature>
<dbReference type="AlphaFoldDB" id="A0A165K2D6"/>
<dbReference type="PANTHER" id="PTHR40465:SF1">
    <property type="entry name" value="DUF6534 DOMAIN-CONTAINING PROTEIN"/>
    <property type="match status" value="1"/>
</dbReference>
<feature type="transmembrane region" description="Helical" evidence="1">
    <location>
        <begin position="96"/>
        <end position="118"/>
    </location>
</feature>
<keyword evidence="1" id="KW-0812">Transmembrane</keyword>
<feature type="transmembrane region" description="Helical" evidence="1">
    <location>
        <begin position="214"/>
        <end position="233"/>
    </location>
</feature>
<evidence type="ECO:0000259" key="2">
    <source>
        <dbReference type="Pfam" id="PF20152"/>
    </source>
</evidence>
<keyword evidence="1" id="KW-0472">Membrane</keyword>
<dbReference type="EMBL" id="KV425953">
    <property type="protein sequence ID" value="KZV95686.1"/>
    <property type="molecule type" value="Genomic_DNA"/>
</dbReference>
<keyword evidence="4" id="KW-1185">Reference proteome</keyword>
<evidence type="ECO:0000313" key="4">
    <source>
        <dbReference type="Proteomes" id="UP000077266"/>
    </source>
</evidence>
<reference evidence="3 4" key="1">
    <citation type="journal article" date="2016" name="Mol. Biol. Evol.">
        <title>Comparative Genomics of Early-Diverging Mushroom-Forming Fungi Provides Insights into the Origins of Lignocellulose Decay Capabilities.</title>
        <authorList>
            <person name="Nagy L.G."/>
            <person name="Riley R."/>
            <person name="Tritt A."/>
            <person name="Adam C."/>
            <person name="Daum C."/>
            <person name="Floudas D."/>
            <person name="Sun H."/>
            <person name="Yadav J.S."/>
            <person name="Pangilinan J."/>
            <person name="Larsson K.H."/>
            <person name="Matsuura K."/>
            <person name="Barry K."/>
            <person name="Labutti K."/>
            <person name="Kuo R."/>
            <person name="Ohm R.A."/>
            <person name="Bhattacharya S.S."/>
            <person name="Shirouzu T."/>
            <person name="Yoshinaga Y."/>
            <person name="Martin F.M."/>
            <person name="Grigoriev I.V."/>
            <person name="Hibbett D.S."/>
        </authorList>
    </citation>
    <scope>NUCLEOTIDE SEQUENCE [LARGE SCALE GENOMIC DNA]</scope>
    <source>
        <strain evidence="3 4">HHB12029</strain>
    </source>
</reference>
<protein>
    <recommendedName>
        <fullName evidence="2">DUF6534 domain-containing protein</fullName>
    </recommendedName>
</protein>
<dbReference type="Pfam" id="PF20152">
    <property type="entry name" value="DUF6534"/>
    <property type="match status" value="1"/>
</dbReference>
<dbReference type="InterPro" id="IPR045339">
    <property type="entry name" value="DUF6534"/>
</dbReference>
<gene>
    <name evidence="3" type="ORF">EXIGLDRAFT_766006</name>
</gene>
<feature type="transmembrane region" description="Helical" evidence="1">
    <location>
        <begin position="53"/>
        <end position="76"/>
    </location>
</feature>
<proteinExistence type="predicted"/>
<evidence type="ECO:0000313" key="3">
    <source>
        <dbReference type="EMBL" id="KZV95686.1"/>
    </source>
</evidence>